<accession>A0A2C5XI59</accession>
<dbReference type="InterPro" id="IPR000182">
    <property type="entry name" value="GNAT_dom"/>
</dbReference>
<protein>
    <recommendedName>
        <fullName evidence="1">N-acetyltransferase domain-containing protein</fullName>
    </recommendedName>
</protein>
<dbReference type="Pfam" id="PF00583">
    <property type="entry name" value="Acetyltransf_1"/>
    <property type="match status" value="1"/>
</dbReference>
<dbReference type="Proteomes" id="UP000226192">
    <property type="component" value="Unassembled WGS sequence"/>
</dbReference>
<feature type="domain" description="N-acetyltransferase" evidence="1">
    <location>
        <begin position="62"/>
        <end position="211"/>
    </location>
</feature>
<dbReference type="PROSITE" id="PS51186">
    <property type="entry name" value="GNAT"/>
    <property type="match status" value="1"/>
</dbReference>
<evidence type="ECO:0000259" key="1">
    <source>
        <dbReference type="PROSITE" id="PS51186"/>
    </source>
</evidence>
<dbReference type="PANTHER" id="PTHR42791">
    <property type="entry name" value="GNAT FAMILY ACETYLTRANSFERASE"/>
    <property type="match status" value="1"/>
</dbReference>
<gene>
    <name evidence="2" type="ORF">CDD81_5789</name>
</gene>
<dbReference type="SUPFAM" id="SSF55729">
    <property type="entry name" value="Acyl-CoA N-acyltransferases (Nat)"/>
    <property type="match status" value="1"/>
</dbReference>
<dbReference type="AlphaFoldDB" id="A0A2C5XI59"/>
<dbReference type="EMBL" id="NJET01000048">
    <property type="protein sequence ID" value="PHH63508.1"/>
    <property type="molecule type" value="Genomic_DNA"/>
</dbReference>
<dbReference type="InterPro" id="IPR016181">
    <property type="entry name" value="Acyl_CoA_acyltransferase"/>
</dbReference>
<dbReference type="CDD" id="cd04301">
    <property type="entry name" value="NAT_SF"/>
    <property type="match status" value="1"/>
</dbReference>
<reference evidence="2 3" key="1">
    <citation type="submission" date="2017-06" db="EMBL/GenBank/DDBJ databases">
        <title>Ant-infecting Ophiocordyceps genomes reveal a high diversity of potential behavioral manipulation genes and a possible major role for enterotoxins.</title>
        <authorList>
            <person name="De Bekker C."/>
            <person name="Evans H.C."/>
            <person name="Brachmann A."/>
            <person name="Hughes D.P."/>
        </authorList>
    </citation>
    <scope>NUCLEOTIDE SEQUENCE [LARGE SCALE GENOMIC DNA]</scope>
    <source>
        <strain evidence="2 3">Map64</strain>
    </source>
</reference>
<dbReference type="PANTHER" id="PTHR42791:SF2">
    <property type="entry name" value="N-ACETYLTRANSFERASE DOMAIN-CONTAINING PROTEIN"/>
    <property type="match status" value="1"/>
</dbReference>
<keyword evidence="3" id="KW-1185">Reference proteome</keyword>
<dbReference type="STRING" id="1399860.A0A2C5XI59"/>
<evidence type="ECO:0000313" key="3">
    <source>
        <dbReference type="Proteomes" id="UP000226192"/>
    </source>
</evidence>
<dbReference type="OrthoDB" id="196847at2759"/>
<dbReference type="InterPro" id="IPR052523">
    <property type="entry name" value="Trichothecene_AcTrans"/>
</dbReference>
<evidence type="ECO:0000313" key="2">
    <source>
        <dbReference type="EMBL" id="PHH63508.1"/>
    </source>
</evidence>
<name>A0A2C5XI59_9HYPO</name>
<proteinExistence type="predicted"/>
<sequence length="217" mass="24601">MALRMAPATSQDVPALASLLFDDFMEQDAWTKLCFGEMDPPDRLTYYIAGLKEDIENPEYPMVVQKMQDDATGEAVAFTEIKDGNVPPLERDFVEPMVKPKGYNVGPIRDNHAKMLAALKRAMGDEKPFLYLVDMTTKKSHRRRGIATTLMQWAMEMATRRQLPIYCEASADGHGLYKHLGWEVVESWSVDMGKYGGEGIYTEWGMRWTPPARQAEA</sequence>
<dbReference type="GO" id="GO:0016747">
    <property type="term" value="F:acyltransferase activity, transferring groups other than amino-acyl groups"/>
    <property type="evidence" value="ECO:0007669"/>
    <property type="project" value="InterPro"/>
</dbReference>
<comment type="caution">
    <text evidence="2">The sequence shown here is derived from an EMBL/GenBank/DDBJ whole genome shotgun (WGS) entry which is preliminary data.</text>
</comment>
<dbReference type="Gene3D" id="3.40.630.30">
    <property type="match status" value="1"/>
</dbReference>
<organism evidence="2 3">
    <name type="scientific">Ophiocordyceps australis</name>
    <dbReference type="NCBI Taxonomy" id="1399860"/>
    <lineage>
        <taxon>Eukaryota</taxon>
        <taxon>Fungi</taxon>
        <taxon>Dikarya</taxon>
        <taxon>Ascomycota</taxon>
        <taxon>Pezizomycotina</taxon>
        <taxon>Sordariomycetes</taxon>
        <taxon>Hypocreomycetidae</taxon>
        <taxon>Hypocreales</taxon>
        <taxon>Ophiocordycipitaceae</taxon>
        <taxon>Ophiocordyceps</taxon>
    </lineage>
</organism>